<protein>
    <recommendedName>
        <fullName evidence="1">Endonuclease/exonuclease/phosphatase domain-containing protein</fullName>
    </recommendedName>
</protein>
<sequence>MNASRLRTGSYFALPEILQKNMATNAAGSETVPYSYANKKVTLLFTFKVWMTWNAASSYQRNFDNFYMAVKRLDSDFDAIILTECWLNEGTILEPIPGYSVSRTNEQLNKNGGIVIYTKSRYNITTLEHTVADADSILLTIDKKLALLGIYRSPSYANIDNFTSSLDTALLEIKSIPTIILAGDLNIDLCNTTNHRHTEYLCLLASHGLLPAITEPTREHTCLDHIFIKSHHESIGVIGKCSITDHDMVMASISQKNNYKDCTKTRWRLKTDDDAVAAAIGPQDTGIA</sequence>
<dbReference type="Gene3D" id="3.60.10.10">
    <property type="entry name" value="Endonuclease/exonuclease/phosphatase"/>
    <property type="match status" value="1"/>
</dbReference>
<dbReference type="InterPro" id="IPR005135">
    <property type="entry name" value="Endo/exonuclease/phosphatase"/>
</dbReference>
<dbReference type="EMBL" id="JACEFF010000528">
    <property type="protein sequence ID" value="KAH9635883.1"/>
    <property type="molecule type" value="Genomic_DNA"/>
</dbReference>
<comment type="caution">
    <text evidence="2">The sequence shown here is derived from an EMBL/GenBank/DDBJ whole genome shotgun (WGS) entry which is preliminary data.</text>
</comment>
<organism evidence="2 3">
    <name type="scientific">Spodoptera exigua</name>
    <name type="common">Beet armyworm</name>
    <name type="synonym">Noctua fulgens</name>
    <dbReference type="NCBI Taxonomy" id="7107"/>
    <lineage>
        <taxon>Eukaryota</taxon>
        <taxon>Metazoa</taxon>
        <taxon>Ecdysozoa</taxon>
        <taxon>Arthropoda</taxon>
        <taxon>Hexapoda</taxon>
        <taxon>Insecta</taxon>
        <taxon>Pterygota</taxon>
        <taxon>Neoptera</taxon>
        <taxon>Endopterygota</taxon>
        <taxon>Lepidoptera</taxon>
        <taxon>Glossata</taxon>
        <taxon>Ditrysia</taxon>
        <taxon>Noctuoidea</taxon>
        <taxon>Noctuidae</taxon>
        <taxon>Amphipyrinae</taxon>
        <taxon>Spodoptera</taxon>
    </lineage>
</organism>
<proteinExistence type="predicted"/>
<dbReference type="AlphaFoldDB" id="A0A922SGB7"/>
<evidence type="ECO:0000313" key="2">
    <source>
        <dbReference type="EMBL" id="KAH9635883.1"/>
    </source>
</evidence>
<evidence type="ECO:0000259" key="1">
    <source>
        <dbReference type="Pfam" id="PF03372"/>
    </source>
</evidence>
<reference evidence="2" key="1">
    <citation type="journal article" date="2021" name="G3 (Bethesda)">
        <title>Genome and transcriptome analysis of the beet armyworm Spodoptera exigua reveals targets for pest control. .</title>
        <authorList>
            <person name="Simon S."/>
            <person name="Breeschoten T."/>
            <person name="Jansen H.J."/>
            <person name="Dirks R.P."/>
            <person name="Schranz M.E."/>
            <person name="Ros V.I.D."/>
        </authorList>
    </citation>
    <scope>NUCLEOTIDE SEQUENCE</scope>
    <source>
        <strain evidence="2">TB_SE_WUR_2020</strain>
    </source>
</reference>
<accession>A0A922SGB7</accession>
<name>A0A922SGB7_SPOEX</name>
<dbReference type="PANTHER" id="PTHR33776">
    <property type="entry name" value="ENDO/EXONUCLEASE/PHOSPHATASE DOMAIN-CONTAINING PROTEIN"/>
    <property type="match status" value="1"/>
</dbReference>
<dbReference type="GO" id="GO:0003824">
    <property type="term" value="F:catalytic activity"/>
    <property type="evidence" value="ECO:0007669"/>
    <property type="project" value="InterPro"/>
</dbReference>
<dbReference type="PANTHER" id="PTHR33776:SF4">
    <property type="entry name" value="ENDONUCLEASE_EXONUCLEASE_PHOSPHATASE DOMAIN-CONTAINING PROTEIN"/>
    <property type="match status" value="1"/>
</dbReference>
<gene>
    <name evidence="2" type="ORF">HF086_002443</name>
</gene>
<dbReference type="Pfam" id="PF03372">
    <property type="entry name" value="Exo_endo_phos"/>
    <property type="match status" value="1"/>
</dbReference>
<evidence type="ECO:0000313" key="3">
    <source>
        <dbReference type="Proteomes" id="UP000814243"/>
    </source>
</evidence>
<dbReference type="InterPro" id="IPR036691">
    <property type="entry name" value="Endo/exonu/phosph_ase_sf"/>
</dbReference>
<feature type="domain" description="Endonuclease/exonuclease/phosphatase" evidence="1">
    <location>
        <begin position="51"/>
        <end position="234"/>
    </location>
</feature>
<dbReference type="Proteomes" id="UP000814243">
    <property type="component" value="Unassembled WGS sequence"/>
</dbReference>
<dbReference type="SUPFAM" id="SSF56219">
    <property type="entry name" value="DNase I-like"/>
    <property type="match status" value="1"/>
</dbReference>